<evidence type="ECO:0000313" key="13">
    <source>
        <dbReference type="Proteomes" id="UP000623129"/>
    </source>
</evidence>
<dbReference type="InterPro" id="IPR039143">
    <property type="entry name" value="GNPNAT1-like"/>
</dbReference>
<dbReference type="FunFam" id="3.40.630.30:FF:000048">
    <property type="entry name" value="Glucosamine 6-phosphate N-acetyltransferase"/>
    <property type="match status" value="1"/>
</dbReference>
<evidence type="ECO:0000256" key="10">
    <source>
        <dbReference type="RuleBase" id="RU365086"/>
    </source>
</evidence>
<dbReference type="UniPathway" id="UPA00113">
    <property type="reaction ID" value="UER00529"/>
</dbReference>
<evidence type="ECO:0000313" key="12">
    <source>
        <dbReference type="EMBL" id="KAF3331293.1"/>
    </source>
</evidence>
<dbReference type="GO" id="GO:0006048">
    <property type="term" value="P:UDP-N-acetylglucosamine biosynthetic process"/>
    <property type="evidence" value="ECO:0007669"/>
    <property type="project" value="UniProtKB-UniRule"/>
</dbReference>
<dbReference type="Proteomes" id="UP000623129">
    <property type="component" value="Unassembled WGS sequence"/>
</dbReference>
<dbReference type="GO" id="GO:0005789">
    <property type="term" value="C:endoplasmic reticulum membrane"/>
    <property type="evidence" value="ECO:0007669"/>
    <property type="project" value="UniProtKB-SubCell"/>
</dbReference>
<dbReference type="EC" id="2.3.1.4" evidence="10"/>
<dbReference type="AlphaFoldDB" id="A0A833R0K8"/>
<evidence type="ECO:0000259" key="11">
    <source>
        <dbReference type="PROSITE" id="PS51186"/>
    </source>
</evidence>
<comment type="catalytic activity">
    <reaction evidence="9 10">
        <text>D-glucosamine 6-phosphate + acetyl-CoA = N-acetyl-D-glucosamine 6-phosphate + CoA + H(+)</text>
        <dbReference type="Rhea" id="RHEA:10292"/>
        <dbReference type="ChEBI" id="CHEBI:15378"/>
        <dbReference type="ChEBI" id="CHEBI:57287"/>
        <dbReference type="ChEBI" id="CHEBI:57288"/>
        <dbReference type="ChEBI" id="CHEBI:57513"/>
        <dbReference type="ChEBI" id="CHEBI:58725"/>
        <dbReference type="EC" id="2.3.1.4"/>
    </reaction>
</comment>
<organism evidence="12 13">
    <name type="scientific">Carex littledalei</name>
    <dbReference type="NCBI Taxonomy" id="544730"/>
    <lineage>
        <taxon>Eukaryota</taxon>
        <taxon>Viridiplantae</taxon>
        <taxon>Streptophyta</taxon>
        <taxon>Embryophyta</taxon>
        <taxon>Tracheophyta</taxon>
        <taxon>Spermatophyta</taxon>
        <taxon>Magnoliopsida</taxon>
        <taxon>Liliopsida</taxon>
        <taxon>Poales</taxon>
        <taxon>Cyperaceae</taxon>
        <taxon>Cyperoideae</taxon>
        <taxon>Cariceae</taxon>
        <taxon>Carex</taxon>
        <taxon>Carex subgen. Euthyceras</taxon>
    </lineage>
</organism>
<dbReference type="CDD" id="cd04301">
    <property type="entry name" value="NAT_SF"/>
    <property type="match status" value="1"/>
</dbReference>
<keyword evidence="13" id="KW-1185">Reference proteome</keyword>
<evidence type="ECO:0000256" key="3">
    <source>
        <dbReference type="ARBA" id="ARBA00006048"/>
    </source>
</evidence>
<feature type="domain" description="N-acetyltransferase" evidence="11">
    <location>
        <begin position="11"/>
        <end position="154"/>
    </location>
</feature>
<sequence length="154" mass="17207">MRSIPLIEGNLPIRPLEISDHKKGFVELLGQLTVCPQLTESEFQVRFAEVAKLGENHCICVIEDPNTERIIATGSVFIEKKFIRGGSKVGHIEDVVVAKTARGLCLGQRMVNHLVDHAKATGCYKVVLACAPELREFYEKCGFEDKNVQMSVYF</sequence>
<dbReference type="Pfam" id="PF00583">
    <property type="entry name" value="Acetyltransf_1"/>
    <property type="match status" value="1"/>
</dbReference>
<evidence type="ECO:0000256" key="9">
    <source>
        <dbReference type="ARBA" id="ARBA00048964"/>
    </source>
</evidence>
<dbReference type="SUPFAM" id="SSF55729">
    <property type="entry name" value="Acyl-CoA N-acyltransferases (Nat)"/>
    <property type="match status" value="1"/>
</dbReference>
<comment type="subcellular location">
    <subcellularLocation>
        <location evidence="1">Endoplasmic reticulum membrane</location>
        <topology evidence="1">Peripheral membrane protein</topology>
    </subcellularLocation>
</comment>
<evidence type="ECO:0000256" key="1">
    <source>
        <dbReference type="ARBA" id="ARBA00004406"/>
    </source>
</evidence>
<accession>A0A833R0K8</accession>
<dbReference type="Gene3D" id="3.40.630.30">
    <property type="match status" value="1"/>
</dbReference>
<keyword evidence="8 10" id="KW-0012">Acyltransferase</keyword>
<protein>
    <recommendedName>
        <fullName evidence="10">Glucosamine 6-phosphate N-acetyltransferase</fullName>
        <ecNumber evidence="10">2.3.1.4</ecNumber>
    </recommendedName>
</protein>
<dbReference type="GO" id="GO:0004343">
    <property type="term" value="F:glucosamine 6-phosphate N-acetyltransferase activity"/>
    <property type="evidence" value="ECO:0007669"/>
    <property type="project" value="UniProtKB-UniRule"/>
</dbReference>
<dbReference type="InterPro" id="IPR016181">
    <property type="entry name" value="Acyl_CoA_acyltransferase"/>
</dbReference>
<dbReference type="EMBL" id="SWLB01000012">
    <property type="protein sequence ID" value="KAF3331293.1"/>
    <property type="molecule type" value="Genomic_DNA"/>
</dbReference>
<gene>
    <name evidence="12" type="ORF">FCM35_KLT02699</name>
</gene>
<reference evidence="12" key="1">
    <citation type="submission" date="2020-01" db="EMBL/GenBank/DDBJ databases">
        <title>Genome sequence of Kobresia littledalei, the first chromosome-level genome in the family Cyperaceae.</title>
        <authorList>
            <person name="Qu G."/>
        </authorList>
    </citation>
    <scope>NUCLEOTIDE SEQUENCE</scope>
    <source>
        <strain evidence="12">C.B.Clarke</strain>
        <tissue evidence="12">Leaf</tissue>
    </source>
</reference>
<evidence type="ECO:0000256" key="6">
    <source>
        <dbReference type="ARBA" id="ARBA00022824"/>
    </source>
</evidence>
<dbReference type="PROSITE" id="PS51186">
    <property type="entry name" value="GNAT"/>
    <property type="match status" value="1"/>
</dbReference>
<dbReference type="OrthoDB" id="10039976at2759"/>
<keyword evidence="6" id="KW-0256">Endoplasmic reticulum</keyword>
<evidence type="ECO:0000256" key="2">
    <source>
        <dbReference type="ARBA" id="ARBA00004832"/>
    </source>
</evidence>
<comment type="subunit">
    <text evidence="4 10">Homodimer.</text>
</comment>
<keyword evidence="7" id="KW-0472">Membrane</keyword>
<proteinExistence type="inferred from homology"/>
<dbReference type="PANTHER" id="PTHR13355:SF11">
    <property type="entry name" value="GLUCOSAMINE 6-PHOSPHATE N-ACETYLTRANSFERASE"/>
    <property type="match status" value="1"/>
</dbReference>
<evidence type="ECO:0000256" key="8">
    <source>
        <dbReference type="ARBA" id="ARBA00023315"/>
    </source>
</evidence>
<evidence type="ECO:0000256" key="4">
    <source>
        <dbReference type="ARBA" id="ARBA00011738"/>
    </source>
</evidence>
<evidence type="ECO:0000256" key="7">
    <source>
        <dbReference type="ARBA" id="ARBA00023136"/>
    </source>
</evidence>
<comment type="similarity">
    <text evidence="3 10">Belongs to the acetyltransferase family. GNA1 subfamily.</text>
</comment>
<dbReference type="InterPro" id="IPR000182">
    <property type="entry name" value="GNAT_dom"/>
</dbReference>
<name>A0A833R0K8_9POAL</name>
<dbReference type="PANTHER" id="PTHR13355">
    <property type="entry name" value="GLUCOSAMINE 6-PHOSPHATE N-ACETYLTRANSFERASE"/>
    <property type="match status" value="1"/>
</dbReference>
<comment type="pathway">
    <text evidence="2 10">Nucleotide-sugar biosynthesis; UDP-N-acetyl-alpha-D-glucosamine biosynthesis; N-acetyl-alpha-D-glucosamine 1-phosphate from alpha-D-glucosamine 6-phosphate (route I): step 1/2.</text>
</comment>
<comment type="caution">
    <text evidence="12">The sequence shown here is derived from an EMBL/GenBank/DDBJ whole genome shotgun (WGS) entry which is preliminary data.</text>
</comment>
<keyword evidence="5 10" id="KW-0808">Transferase</keyword>
<evidence type="ECO:0000256" key="5">
    <source>
        <dbReference type="ARBA" id="ARBA00022679"/>
    </source>
</evidence>
<dbReference type="GO" id="GO:0006044">
    <property type="term" value="P:N-acetylglucosamine metabolic process"/>
    <property type="evidence" value="ECO:0007669"/>
    <property type="project" value="UniProtKB-ARBA"/>
</dbReference>